<feature type="compositionally biased region" description="Basic and acidic residues" evidence="1">
    <location>
        <begin position="87"/>
        <end position="97"/>
    </location>
</feature>
<feature type="region of interest" description="Disordered" evidence="1">
    <location>
        <begin position="64"/>
        <end position="125"/>
    </location>
</feature>
<feature type="region of interest" description="Disordered" evidence="1">
    <location>
        <begin position="1"/>
        <end position="22"/>
    </location>
</feature>
<proteinExistence type="predicted"/>
<evidence type="ECO:0000313" key="3">
    <source>
        <dbReference type="Proteomes" id="UP001552299"/>
    </source>
</evidence>
<organism evidence="2 3">
    <name type="scientific">Dendrobium thyrsiflorum</name>
    <name type="common">Pinecone-like raceme dendrobium</name>
    <name type="synonym">Orchid</name>
    <dbReference type="NCBI Taxonomy" id="117978"/>
    <lineage>
        <taxon>Eukaryota</taxon>
        <taxon>Viridiplantae</taxon>
        <taxon>Streptophyta</taxon>
        <taxon>Embryophyta</taxon>
        <taxon>Tracheophyta</taxon>
        <taxon>Spermatophyta</taxon>
        <taxon>Magnoliopsida</taxon>
        <taxon>Liliopsida</taxon>
        <taxon>Asparagales</taxon>
        <taxon>Orchidaceae</taxon>
        <taxon>Epidendroideae</taxon>
        <taxon>Malaxideae</taxon>
        <taxon>Dendrobiinae</taxon>
        <taxon>Dendrobium</taxon>
    </lineage>
</organism>
<name>A0ABD0UCH6_DENTH</name>
<evidence type="ECO:0000313" key="2">
    <source>
        <dbReference type="EMBL" id="KAL0908062.1"/>
    </source>
</evidence>
<reference evidence="2 3" key="1">
    <citation type="journal article" date="2024" name="Plant Biotechnol. J.">
        <title>Dendrobium thyrsiflorum genome and its molecular insights into genes involved in important horticultural traits.</title>
        <authorList>
            <person name="Chen B."/>
            <person name="Wang J.Y."/>
            <person name="Zheng P.J."/>
            <person name="Li K.L."/>
            <person name="Liang Y.M."/>
            <person name="Chen X.F."/>
            <person name="Zhang C."/>
            <person name="Zhao X."/>
            <person name="He X."/>
            <person name="Zhang G.Q."/>
            <person name="Liu Z.J."/>
            <person name="Xu Q."/>
        </authorList>
    </citation>
    <scope>NUCLEOTIDE SEQUENCE [LARGE SCALE GENOMIC DNA]</scope>
    <source>
        <strain evidence="2">GZMU011</strain>
    </source>
</reference>
<dbReference type="Proteomes" id="UP001552299">
    <property type="component" value="Unassembled WGS sequence"/>
</dbReference>
<evidence type="ECO:0000256" key="1">
    <source>
        <dbReference type="SAM" id="MobiDB-lite"/>
    </source>
</evidence>
<protein>
    <submittedName>
        <fullName evidence="2">Uncharacterized protein</fullName>
    </submittedName>
</protein>
<gene>
    <name evidence="2" type="ORF">M5K25_022530</name>
</gene>
<comment type="caution">
    <text evidence="2">The sequence shown here is derived from an EMBL/GenBank/DDBJ whole genome shotgun (WGS) entry which is preliminary data.</text>
</comment>
<dbReference type="AlphaFoldDB" id="A0ABD0UCH6"/>
<accession>A0ABD0UCH6</accession>
<dbReference type="EMBL" id="JANQDX010000017">
    <property type="protein sequence ID" value="KAL0908062.1"/>
    <property type="molecule type" value="Genomic_DNA"/>
</dbReference>
<feature type="compositionally biased region" description="Basic and acidic residues" evidence="1">
    <location>
        <begin position="1"/>
        <end position="14"/>
    </location>
</feature>
<sequence>MSRKDKLNDTKFDSIRAQMGPNQRFEASLEGIQMPNKRSMIKRINIGRPFKPLPMCPLSTSYLLGGGAKRRKKEEPKQRRGGIRKNLSKEEEEKELLSWHQAPPRPPPGLLPDHQLSLDFRPAAY</sequence>
<keyword evidence="3" id="KW-1185">Reference proteome</keyword>